<dbReference type="KEGG" id="cia:BEN51_06370"/>
<dbReference type="EMBL" id="CP016786">
    <property type="protein sequence ID" value="ASW43116.1"/>
    <property type="molecule type" value="Genomic_DNA"/>
</dbReference>
<dbReference type="SMART" id="SM00028">
    <property type="entry name" value="TPR"/>
    <property type="match status" value="2"/>
</dbReference>
<organism evidence="3 4">
    <name type="scientific">Clostridium isatidis</name>
    <dbReference type="NCBI Taxonomy" id="182773"/>
    <lineage>
        <taxon>Bacteria</taxon>
        <taxon>Bacillati</taxon>
        <taxon>Bacillota</taxon>
        <taxon>Clostridia</taxon>
        <taxon>Eubacteriales</taxon>
        <taxon>Clostridiaceae</taxon>
        <taxon>Clostridium</taxon>
    </lineage>
</organism>
<dbReference type="OrthoDB" id="9815923at2"/>
<dbReference type="InterPro" id="IPR019734">
    <property type="entry name" value="TPR_rpt"/>
</dbReference>
<dbReference type="SUPFAM" id="SSF53448">
    <property type="entry name" value="Nucleotide-diphospho-sugar transferases"/>
    <property type="match status" value="1"/>
</dbReference>
<keyword evidence="1" id="KW-0802">TPR repeat</keyword>
<dbReference type="SUPFAM" id="SSF48452">
    <property type="entry name" value="TPR-like"/>
    <property type="match status" value="1"/>
</dbReference>
<dbReference type="InterPro" id="IPR029044">
    <property type="entry name" value="Nucleotide-diphossugar_trans"/>
</dbReference>
<dbReference type="GO" id="GO:0016740">
    <property type="term" value="F:transferase activity"/>
    <property type="evidence" value="ECO:0007669"/>
    <property type="project" value="UniProtKB-KW"/>
</dbReference>
<feature type="repeat" description="TPR" evidence="1">
    <location>
        <begin position="196"/>
        <end position="229"/>
    </location>
</feature>
<dbReference type="Gene3D" id="3.90.550.10">
    <property type="entry name" value="Spore Coat Polysaccharide Biosynthesis Protein SpsA, Chain A"/>
    <property type="match status" value="1"/>
</dbReference>
<dbReference type="Pfam" id="PF00535">
    <property type="entry name" value="Glycos_transf_2"/>
    <property type="match status" value="1"/>
</dbReference>
<evidence type="ECO:0000259" key="2">
    <source>
        <dbReference type="Pfam" id="PF00535"/>
    </source>
</evidence>
<dbReference type="InterPro" id="IPR011990">
    <property type="entry name" value="TPR-like_helical_dom_sf"/>
</dbReference>
<dbReference type="Pfam" id="PF13181">
    <property type="entry name" value="TPR_8"/>
    <property type="match status" value="1"/>
</dbReference>
<dbReference type="Gene3D" id="1.25.40.10">
    <property type="entry name" value="Tetratricopeptide repeat domain"/>
    <property type="match status" value="2"/>
</dbReference>
<dbReference type="AlphaFoldDB" id="A0A343JC58"/>
<dbReference type="PANTHER" id="PTHR43630:SF2">
    <property type="entry name" value="GLYCOSYLTRANSFERASE"/>
    <property type="match status" value="1"/>
</dbReference>
<dbReference type="CDD" id="cd02511">
    <property type="entry name" value="Beta4Glucosyltransferase"/>
    <property type="match status" value="1"/>
</dbReference>
<dbReference type="Proteomes" id="UP000264883">
    <property type="component" value="Chromosome"/>
</dbReference>
<accession>A0A343JC58</accession>
<name>A0A343JC58_9CLOT</name>
<reference evidence="3 4" key="1">
    <citation type="submission" date="2016-08" db="EMBL/GenBank/DDBJ databases">
        <title>Complete Genome Sequence Of The Indigo Reducing Clostridium isatidis DSM15098.</title>
        <authorList>
            <person name="Little G.T."/>
            <person name="Minton N.P."/>
        </authorList>
    </citation>
    <scope>NUCLEOTIDE SEQUENCE [LARGE SCALE GENOMIC DNA]</scope>
    <source>
        <strain evidence="3 4">DSM 15098</strain>
    </source>
</reference>
<protein>
    <submittedName>
        <fullName evidence="3">Glycosyl transferase</fullName>
    </submittedName>
</protein>
<dbReference type="PROSITE" id="PS50005">
    <property type="entry name" value="TPR"/>
    <property type="match status" value="1"/>
</dbReference>
<proteinExistence type="predicted"/>
<keyword evidence="3" id="KW-0808">Transferase</keyword>
<evidence type="ECO:0000313" key="4">
    <source>
        <dbReference type="Proteomes" id="UP000264883"/>
    </source>
</evidence>
<dbReference type="PANTHER" id="PTHR43630">
    <property type="entry name" value="POLY-BETA-1,6-N-ACETYL-D-GLUCOSAMINE SYNTHASE"/>
    <property type="match status" value="1"/>
</dbReference>
<evidence type="ECO:0000256" key="1">
    <source>
        <dbReference type="PROSITE-ProRule" id="PRU00339"/>
    </source>
</evidence>
<dbReference type="InterPro" id="IPR001173">
    <property type="entry name" value="Glyco_trans_2-like"/>
</dbReference>
<sequence>MISICMIVKNESKVLEKSLESIKDYNFEIIIVDTGSSDNTKEIARKYTDKVYDFKWCNDFSQARNFSISKAANDFVLVLDADEVIIDIDLKEIEKLINKNSEKVGRIIIKNEYYRDGNKFTYKEYVNRLFNKNLFIYKGLIHEQVTTQNGKLFRTYNLPLEIHHIGYNNEEITRKNKIIRNIEMLKEALRENSEDPYIYYQLGKSYYMNDNFKEAKYNFETALSFNLDTKFEYVQDLIETYGYSLIKLEEYKNSMKLLNLYNEYKNSADFIFLIALIYMNNGFFNEAIIEFENAKRIEICKMDGVNDYLANYNIGVILECLGNKEKAIKYYKICNNYENALRRIEYLNSKK</sequence>
<gene>
    <name evidence="3" type="ORF">BEN51_06370</name>
</gene>
<keyword evidence="4" id="KW-1185">Reference proteome</keyword>
<feature type="domain" description="Glycosyltransferase 2-like" evidence="2">
    <location>
        <begin position="3"/>
        <end position="114"/>
    </location>
</feature>
<evidence type="ECO:0000313" key="3">
    <source>
        <dbReference type="EMBL" id="ASW43116.1"/>
    </source>
</evidence>